<feature type="domain" description="C2H2-type" evidence="14">
    <location>
        <begin position="567"/>
        <end position="595"/>
    </location>
</feature>
<feature type="domain" description="C2H2-type" evidence="14">
    <location>
        <begin position="725"/>
        <end position="753"/>
    </location>
</feature>
<comment type="subcellular location">
    <subcellularLocation>
        <location evidence="1">Nucleus</location>
    </subcellularLocation>
</comment>
<dbReference type="PROSITE" id="PS00028">
    <property type="entry name" value="ZINC_FINGER_C2H2_1"/>
    <property type="match status" value="14"/>
</dbReference>
<evidence type="ECO:0000256" key="2">
    <source>
        <dbReference type="ARBA" id="ARBA00006991"/>
    </source>
</evidence>
<feature type="domain" description="C2H2-type" evidence="14">
    <location>
        <begin position="596"/>
        <end position="623"/>
    </location>
</feature>
<comment type="caution">
    <text evidence="16">The sequence shown here is derived from an EMBL/GenBank/DDBJ whole genome shotgun (WGS) entry which is preliminary data.</text>
</comment>
<protein>
    <submittedName>
        <fullName evidence="16">Uncharacterized protein</fullName>
    </submittedName>
</protein>
<feature type="domain" description="C2H2-type" evidence="14">
    <location>
        <begin position="757"/>
        <end position="785"/>
    </location>
</feature>
<dbReference type="Gene3D" id="3.30.160.60">
    <property type="entry name" value="Classic Zinc Finger"/>
    <property type="match status" value="9"/>
</dbReference>
<accession>A0AAW2G8B5</accession>
<feature type="domain" description="C2H2-type" evidence="14">
    <location>
        <begin position="443"/>
        <end position="472"/>
    </location>
</feature>
<dbReference type="PROSITE" id="PS51915">
    <property type="entry name" value="ZAD"/>
    <property type="match status" value="1"/>
</dbReference>
<sequence length="898" mass="105854">MNMESDTCRVCWTKFKLKDLKFIFDETTNLAQIINETLPIEVLQDDEFKYICSTCHNKVTSHYEFIQSISTHARKKEIVPSFEVNRNEKLENVIISKLHSDMICICPNCKKDLILLLKKNPEDSNYAFEITLAVVDHIQKSEEIEQSPENVTENVTVDVSTQKSNTMDKEYKFILNSDTVKNMTNVDNQDANSIHIDSPKNIDYTKSCITWQKSDASEHKLIRGTKRKFQERVPTEAPAKSFKVQKLIRLNKEEQKSEKLDDYDKLNLSSFITFHVKNEDVDDYKEVEIEEEDNTESMMEKLDNNLTELQESEKKLNTEEQDNSNSEYDRLNTIELTTFQTENNEVEYIVSNVDIIENNDSTDAIEMIEDDSSNNKNLKSNVKLVCVLCGARYISQMKYRFHMDRHRFNKMDKCICIICDKETKSENLLWEHYLHMHESPMRYICLICNKTFTTKTNLNVHQKSYGHSGHKKILSVEMDEVLNEPQKVVKRKQKCTVCRKLMKDVDPNSDVKTCASCEDFNAYLIVDGKAKVMSQRQYHCAKCRKHFMRQERLEFHEMRHNENMDEFKCSSCSKEFSGENALYEHYLFVHKGVRPHVCEVCGKSFQLKARLKEHHRTHTGEKPYQCEICGQRCMTTHALKFHKKSHVSTRHMCEICGKSFLKKQNLNEHLEKHWKKDRNISLPQIFTCPMCDTELPTLRMLKHHMIGFHNLDRKDPLITKQIPLYECNDCHEKFKHQMTLKAHKDKVHEGNVKPRVFQCDICKAEYKVKQLLLNHIQSKHSEEKRFKCAQCNKKFADMKSLYDHVLVHTGRKPFTCEYCNLNFRRKIDRDAHRREHTNTRTYRCPDCPKIFTSYISRTRHRKKVHGDNETECSECGKKFGDVEEMKIHLNDHHSENTL</sequence>
<keyword evidence="6 12" id="KW-0862">Zinc</keyword>
<keyword evidence="3 12" id="KW-0479">Metal-binding</keyword>
<feature type="domain" description="C2H2-type" evidence="14">
    <location>
        <begin position="786"/>
        <end position="813"/>
    </location>
</feature>
<dbReference type="SUPFAM" id="SSF57667">
    <property type="entry name" value="beta-beta-alpha zinc fingers"/>
    <property type="match status" value="8"/>
</dbReference>
<keyword evidence="4" id="KW-0677">Repeat</keyword>
<feature type="domain" description="C2H2-type" evidence="14">
    <location>
        <begin position="651"/>
        <end position="678"/>
    </location>
</feature>
<keyword evidence="9" id="KW-0804">Transcription</keyword>
<dbReference type="FunFam" id="3.30.160.60:FF:000446">
    <property type="entry name" value="Zinc finger protein"/>
    <property type="match status" value="1"/>
</dbReference>
<dbReference type="Gene3D" id="3.40.1800.20">
    <property type="match status" value="1"/>
</dbReference>
<evidence type="ECO:0000256" key="7">
    <source>
        <dbReference type="ARBA" id="ARBA00023015"/>
    </source>
</evidence>
<feature type="coiled-coil region" evidence="13">
    <location>
        <begin position="292"/>
        <end position="329"/>
    </location>
</feature>
<dbReference type="EMBL" id="JADYXP020000005">
    <property type="protein sequence ID" value="KAL0123753.1"/>
    <property type="molecule type" value="Genomic_DNA"/>
</dbReference>
<evidence type="ECO:0000313" key="16">
    <source>
        <dbReference type="EMBL" id="KAL0123753.1"/>
    </source>
</evidence>
<evidence type="ECO:0000256" key="10">
    <source>
        <dbReference type="ARBA" id="ARBA00023242"/>
    </source>
</evidence>
<keyword evidence="10" id="KW-0539">Nucleus</keyword>
<keyword evidence="5 11" id="KW-0863">Zinc-finger</keyword>
<name>A0AAW2G8B5_9HYME</name>
<feature type="binding site" evidence="12">
    <location>
        <position position="52"/>
    </location>
    <ligand>
        <name>Zn(2+)</name>
        <dbReference type="ChEBI" id="CHEBI:29105"/>
    </ligand>
</feature>
<reference evidence="16 17" key="1">
    <citation type="submission" date="2023-03" db="EMBL/GenBank/DDBJ databases">
        <title>High recombination rates correlate with genetic variation in Cardiocondyla obscurior ants.</title>
        <authorList>
            <person name="Errbii M."/>
        </authorList>
    </citation>
    <scope>NUCLEOTIDE SEQUENCE [LARGE SCALE GENOMIC DNA]</scope>
    <source>
        <strain evidence="16">Alpha-2009</strain>
        <tissue evidence="16">Whole body</tissue>
    </source>
</reference>
<feature type="binding site" evidence="12">
    <location>
        <position position="11"/>
    </location>
    <ligand>
        <name>Zn(2+)</name>
        <dbReference type="ChEBI" id="CHEBI:29105"/>
    </ligand>
</feature>
<evidence type="ECO:0000256" key="5">
    <source>
        <dbReference type="ARBA" id="ARBA00022771"/>
    </source>
</evidence>
<dbReference type="PANTHER" id="PTHR24384">
    <property type="entry name" value="FINGER PUTATIVE TRANSCRIPTION FACTOR FAMILY-RELATED"/>
    <property type="match status" value="1"/>
</dbReference>
<evidence type="ECO:0000256" key="4">
    <source>
        <dbReference type="ARBA" id="ARBA00022737"/>
    </source>
</evidence>
<evidence type="ECO:0000256" key="9">
    <source>
        <dbReference type="ARBA" id="ARBA00023163"/>
    </source>
</evidence>
<evidence type="ECO:0000256" key="1">
    <source>
        <dbReference type="ARBA" id="ARBA00004123"/>
    </source>
</evidence>
<dbReference type="GO" id="GO:0005634">
    <property type="term" value="C:nucleus"/>
    <property type="evidence" value="ECO:0007669"/>
    <property type="project" value="UniProtKB-SubCell"/>
</dbReference>
<dbReference type="InterPro" id="IPR013087">
    <property type="entry name" value="Znf_C2H2_type"/>
</dbReference>
<keyword evidence="13" id="KW-0175">Coiled coil</keyword>
<dbReference type="GO" id="GO:0000978">
    <property type="term" value="F:RNA polymerase II cis-regulatory region sequence-specific DNA binding"/>
    <property type="evidence" value="ECO:0007669"/>
    <property type="project" value="TreeGrafter"/>
</dbReference>
<dbReference type="Pfam" id="PF07776">
    <property type="entry name" value="zf-AD"/>
    <property type="match status" value="1"/>
</dbReference>
<feature type="domain" description="C2H2-type" evidence="14">
    <location>
        <begin position="624"/>
        <end position="651"/>
    </location>
</feature>
<proteinExistence type="inferred from homology"/>
<dbReference type="InterPro" id="IPR050752">
    <property type="entry name" value="C2H2-ZF_domain"/>
</dbReference>
<keyword evidence="8" id="KW-0238">DNA-binding</keyword>
<feature type="domain" description="C2H2-type" evidence="14">
    <location>
        <begin position="870"/>
        <end position="897"/>
    </location>
</feature>
<dbReference type="PANTHER" id="PTHR24384:SF189">
    <property type="entry name" value="C2H2-TYPE DOMAIN-CONTAINING PROTEIN-RELATED"/>
    <property type="match status" value="1"/>
</dbReference>
<dbReference type="FunFam" id="3.30.160.60:FF:001370">
    <property type="entry name" value="Zinc finger protein"/>
    <property type="match status" value="1"/>
</dbReference>
<evidence type="ECO:0000256" key="6">
    <source>
        <dbReference type="ARBA" id="ARBA00022833"/>
    </source>
</evidence>
<dbReference type="SMART" id="SM00355">
    <property type="entry name" value="ZnF_C2H2"/>
    <property type="match status" value="16"/>
</dbReference>
<evidence type="ECO:0000259" key="14">
    <source>
        <dbReference type="PROSITE" id="PS50157"/>
    </source>
</evidence>
<evidence type="ECO:0000256" key="8">
    <source>
        <dbReference type="ARBA" id="ARBA00023125"/>
    </source>
</evidence>
<keyword evidence="17" id="KW-1185">Reference proteome</keyword>
<dbReference type="AlphaFoldDB" id="A0AAW2G8B5"/>
<evidence type="ECO:0000256" key="3">
    <source>
        <dbReference type="ARBA" id="ARBA00022723"/>
    </source>
</evidence>
<dbReference type="SUPFAM" id="SSF57716">
    <property type="entry name" value="Glucocorticoid receptor-like (DNA-binding domain)"/>
    <property type="match status" value="1"/>
</dbReference>
<feature type="domain" description="C2H2-type" evidence="14">
    <location>
        <begin position="538"/>
        <end position="565"/>
    </location>
</feature>
<dbReference type="Proteomes" id="UP001430953">
    <property type="component" value="Unassembled WGS sequence"/>
</dbReference>
<dbReference type="InterPro" id="IPR036236">
    <property type="entry name" value="Znf_C2H2_sf"/>
</dbReference>
<gene>
    <name evidence="16" type="ORF">PUN28_005924</name>
</gene>
<evidence type="ECO:0000256" key="13">
    <source>
        <dbReference type="SAM" id="Coils"/>
    </source>
</evidence>
<feature type="binding site" evidence="12">
    <location>
        <position position="55"/>
    </location>
    <ligand>
        <name>Zn(2+)</name>
        <dbReference type="ChEBI" id="CHEBI:29105"/>
    </ligand>
</feature>
<evidence type="ECO:0000313" key="17">
    <source>
        <dbReference type="Proteomes" id="UP001430953"/>
    </source>
</evidence>
<dbReference type="GO" id="GO:0008270">
    <property type="term" value="F:zinc ion binding"/>
    <property type="evidence" value="ECO:0007669"/>
    <property type="project" value="UniProtKB-UniRule"/>
</dbReference>
<dbReference type="InterPro" id="IPR012934">
    <property type="entry name" value="Znf_AD"/>
</dbReference>
<dbReference type="SMART" id="SM00868">
    <property type="entry name" value="zf-AD"/>
    <property type="match status" value="1"/>
</dbReference>
<feature type="domain" description="C2H2-type" evidence="14">
    <location>
        <begin position="814"/>
        <end position="841"/>
    </location>
</feature>
<feature type="binding site" evidence="12">
    <location>
        <position position="8"/>
    </location>
    <ligand>
        <name>Zn(2+)</name>
        <dbReference type="ChEBI" id="CHEBI:29105"/>
    </ligand>
</feature>
<feature type="domain" description="C2H2-type" evidence="14">
    <location>
        <begin position="842"/>
        <end position="870"/>
    </location>
</feature>
<comment type="similarity">
    <text evidence="2">Belongs to the krueppel C2H2-type zinc-finger protein family.</text>
</comment>
<dbReference type="GO" id="GO:0000981">
    <property type="term" value="F:DNA-binding transcription factor activity, RNA polymerase II-specific"/>
    <property type="evidence" value="ECO:0007669"/>
    <property type="project" value="TreeGrafter"/>
</dbReference>
<dbReference type="FunFam" id="3.30.160.60:FF:000100">
    <property type="entry name" value="Zinc finger 45-like"/>
    <property type="match status" value="1"/>
</dbReference>
<organism evidence="16 17">
    <name type="scientific">Cardiocondyla obscurior</name>
    <dbReference type="NCBI Taxonomy" id="286306"/>
    <lineage>
        <taxon>Eukaryota</taxon>
        <taxon>Metazoa</taxon>
        <taxon>Ecdysozoa</taxon>
        <taxon>Arthropoda</taxon>
        <taxon>Hexapoda</taxon>
        <taxon>Insecta</taxon>
        <taxon>Pterygota</taxon>
        <taxon>Neoptera</taxon>
        <taxon>Endopterygota</taxon>
        <taxon>Hymenoptera</taxon>
        <taxon>Apocrita</taxon>
        <taxon>Aculeata</taxon>
        <taxon>Formicoidea</taxon>
        <taxon>Formicidae</taxon>
        <taxon>Myrmicinae</taxon>
        <taxon>Cardiocondyla</taxon>
    </lineage>
</organism>
<evidence type="ECO:0000259" key="15">
    <source>
        <dbReference type="PROSITE" id="PS51915"/>
    </source>
</evidence>
<evidence type="ECO:0000256" key="12">
    <source>
        <dbReference type="PROSITE-ProRule" id="PRU01263"/>
    </source>
</evidence>
<keyword evidence="7" id="KW-0805">Transcription regulation</keyword>
<dbReference type="PROSITE" id="PS50157">
    <property type="entry name" value="ZINC_FINGER_C2H2_2"/>
    <property type="match status" value="12"/>
</dbReference>
<feature type="domain" description="ZAD" evidence="15">
    <location>
        <begin position="6"/>
        <end position="79"/>
    </location>
</feature>
<dbReference type="Pfam" id="PF00096">
    <property type="entry name" value="zf-C2H2"/>
    <property type="match status" value="5"/>
</dbReference>
<evidence type="ECO:0000256" key="11">
    <source>
        <dbReference type="PROSITE-ProRule" id="PRU00042"/>
    </source>
</evidence>